<dbReference type="Proteomes" id="UP000231162">
    <property type="component" value="Unassembled WGS sequence"/>
</dbReference>
<dbReference type="InterPro" id="IPR006096">
    <property type="entry name" value="Glu/Leu/Phe/Val/Trp_DH_C"/>
</dbReference>
<reference evidence="10" key="1">
    <citation type="submission" date="2017-09" db="EMBL/GenBank/DDBJ databases">
        <title>Depth-based differentiation of microbial function through sediment-hosted aquifers and enrichment of novel symbionts in the deep terrestrial subsurface.</title>
        <authorList>
            <person name="Probst A.J."/>
            <person name="Ladd B."/>
            <person name="Jarett J.K."/>
            <person name="Geller-Mcgrath D.E."/>
            <person name="Sieber C.M.K."/>
            <person name="Emerson J.B."/>
            <person name="Anantharaman K."/>
            <person name="Thomas B.C."/>
            <person name="Malmstrom R."/>
            <person name="Stieglmeier M."/>
            <person name="Klingl A."/>
            <person name="Woyke T."/>
            <person name="Ryan C.M."/>
            <person name="Banfield J.F."/>
        </authorList>
    </citation>
    <scope>NUCLEOTIDE SEQUENCE [LARGE SCALE GENOMIC DNA]</scope>
</reference>
<feature type="active site" description="Proton donor" evidence="4">
    <location>
        <position position="100"/>
    </location>
</feature>
<evidence type="ECO:0000256" key="5">
    <source>
        <dbReference type="PIRSR" id="PIRSR000185-2"/>
    </source>
</evidence>
<dbReference type="PANTHER" id="PTHR11606:SF13">
    <property type="entry name" value="GLUTAMATE DEHYDROGENASE 1, MITOCHONDRIAL"/>
    <property type="match status" value="1"/>
</dbReference>
<feature type="binding site" evidence="5">
    <location>
        <position position="184"/>
    </location>
    <ligand>
        <name>NAD(+)</name>
        <dbReference type="ChEBI" id="CHEBI:57540"/>
    </ligand>
</feature>
<dbReference type="InterPro" id="IPR036291">
    <property type="entry name" value="NAD(P)-bd_dom_sf"/>
</dbReference>
<evidence type="ECO:0000259" key="8">
    <source>
        <dbReference type="SMART" id="SM00839"/>
    </source>
</evidence>
<comment type="caution">
    <text evidence="9">The sequence shown here is derived from an EMBL/GenBank/DDBJ whole genome shotgun (WGS) entry which is preliminary data.</text>
</comment>
<gene>
    <name evidence="9" type="ORF">COT79_02785</name>
</gene>
<dbReference type="PIRSF" id="PIRSF000185">
    <property type="entry name" value="Glu_DH"/>
    <property type="match status" value="1"/>
</dbReference>
<dbReference type="SUPFAM" id="SSF53223">
    <property type="entry name" value="Aminoacid dehydrogenase-like, N-terminal domain"/>
    <property type="match status" value="1"/>
</dbReference>
<dbReference type="Pfam" id="PF02812">
    <property type="entry name" value="ELFV_dehydrog_N"/>
    <property type="match status" value="1"/>
</dbReference>
<feature type="site" description="Important for catalysis" evidence="6">
    <location>
        <position position="140"/>
    </location>
</feature>
<feature type="domain" description="Glutamate/phenylalanine/leucine/valine/L-tryptophan dehydrogenase C-terminal" evidence="8">
    <location>
        <begin position="177"/>
        <end position="418"/>
    </location>
</feature>
<dbReference type="InterPro" id="IPR033922">
    <property type="entry name" value="NAD_bind_Glu_DH"/>
</dbReference>
<keyword evidence="2 3" id="KW-0560">Oxidoreductase</keyword>
<dbReference type="CDD" id="cd01076">
    <property type="entry name" value="NAD_bind_1_Glu_DH"/>
    <property type="match status" value="1"/>
</dbReference>
<dbReference type="GO" id="GO:0004352">
    <property type="term" value="F:glutamate dehydrogenase (NAD+) activity"/>
    <property type="evidence" value="ECO:0007669"/>
    <property type="project" value="TreeGrafter"/>
</dbReference>
<dbReference type="PROSITE" id="PS00074">
    <property type="entry name" value="GLFV_DEHYDROGENASE"/>
    <property type="match status" value="1"/>
</dbReference>
<evidence type="ECO:0000256" key="2">
    <source>
        <dbReference type="ARBA" id="ARBA00023002"/>
    </source>
</evidence>
<dbReference type="InterPro" id="IPR006097">
    <property type="entry name" value="Glu/Leu/Phe/Val/Trp_DH_dimer"/>
</dbReference>
<dbReference type="InterPro" id="IPR006095">
    <property type="entry name" value="Glu/Leu/Phe/Val/Trp_DH"/>
</dbReference>
<dbReference type="GO" id="GO:0006538">
    <property type="term" value="P:L-glutamate catabolic process"/>
    <property type="evidence" value="ECO:0007669"/>
    <property type="project" value="TreeGrafter"/>
</dbReference>
<dbReference type="Gene3D" id="3.40.50.720">
    <property type="entry name" value="NAD(P)-binding Rossmann-like Domain"/>
    <property type="match status" value="1"/>
</dbReference>
<keyword evidence="5" id="KW-0547">Nucleotide-binding</keyword>
<evidence type="ECO:0000313" key="10">
    <source>
        <dbReference type="Proteomes" id="UP000231162"/>
    </source>
</evidence>
<evidence type="ECO:0000256" key="4">
    <source>
        <dbReference type="PIRSR" id="PIRSR000185-1"/>
    </source>
</evidence>
<evidence type="ECO:0000256" key="7">
    <source>
        <dbReference type="RuleBase" id="RU004417"/>
    </source>
</evidence>
<protein>
    <recommendedName>
        <fullName evidence="3">Glutamate dehydrogenase</fullName>
    </recommendedName>
</protein>
<evidence type="ECO:0000256" key="3">
    <source>
        <dbReference type="PIRNR" id="PIRNR000185"/>
    </source>
</evidence>
<evidence type="ECO:0000313" key="9">
    <source>
        <dbReference type="EMBL" id="PIS06797.1"/>
    </source>
</evidence>
<dbReference type="AlphaFoldDB" id="A0A2M6R8H1"/>
<dbReference type="InterPro" id="IPR033524">
    <property type="entry name" value="Glu/Leu/Phe/Val_DH_AS"/>
</dbReference>
<keyword evidence="5" id="KW-0520">NAD</keyword>
<dbReference type="Pfam" id="PF00208">
    <property type="entry name" value="ELFV_dehydrog"/>
    <property type="match status" value="1"/>
</dbReference>
<feature type="binding site" evidence="5">
    <location>
        <position position="354"/>
    </location>
    <ligand>
        <name>substrate</name>
    </ligand>
</feature>
<accession>A0A2M6R8H1</accession>
<dbReference type="SMART" id="SM00839">
    <property type="entry name" value="ELFV_dehydrog"/>
    <property type="match status" value="1"/>
</dbReference>
<dbReference type="PRINTS" id="PR00082">
    <property type="entry name" value="GLFDHDRGNASE"/>
</dbReference>
<dbReference type="InterPro" id="IPR014362">
    <property type="entry name" value="Glu_DH"/>
</dbReference>
<organism evidence="9 10">
    <name type="scientific">Candidatus Berkelbacteria bacterium CG10_big_fil_rev_8_21_14_0_10_43_14</name>
    <dbReference type="NCBI Taxonomy" id="1974515"/>
    <lineage>
        <taxon>Bacteria</taxon>
        <taxon>Candidatus Berkelbacteria</taxon>
    </lineage>
</organism>
<dbReference type="PANTHER" id="PTHR11606">
    <property type="entry name" value="GLUTAMATE DEHYDROGENASE"/>
    <property type="match status" value="1"/>
</dbReference>
<dbReference type="InterPro" id="IPR046346">
    <property type="entry name" value="Aminoacid_DH-like_N_sf"/>
</dbReference>
<feature type="binding site" evidence="5">
    <location>
        <position position="88"/>
    </location>
    <ligand>
        <name>substrate</name>
    </ligand>
</feature>
<feature type="binding site" evidence="5">
    <location>
        <position position="216"/>
    </location>
    <ligand>
        <name>NAD(+)</name>
        <dbReference type="ChEBI" id="CHEBI:57540"/>
    </ligand>
</feature>
<sequence>MKKLEKALCVLKESAKIAGLESVIPFLSSPQRSVDVNFTIATHEGDKQFTGYRVQWNNALGPYKGGIRYHQNVDKDEVFTLALLMTIKNAVVGIPLGGAKGGIAFDPTQYLVRDLEKITRAYTRAITPIIGPTVDIPAPDVNTNAQTMGWIMDEYSKIVGKKSLAVVTGKPIDKGGSQGREEATGRGGLEILLKVCAQLKRTHEKPMTVAIQGFGNVGSHIARLCANAGFTITALADVAGGIHHDDGLDIDRTLKAKERRELLKKSCFCTGNLCNLKKCKFVGSTAVLYGDVDILVPAALEHQITKHNAHRINAKIILEMANGAITPEAETILTGRGITVIPDVLANAGGVVVSYFEWLQNMHGESWTKEKVDSKLHTIMVTAYTDVVSTAKKYKTSLRIGAYIVALRRITSAPTPQPLILNT</sequence>
<dbReference type="EMBL" id="PEZX01000036">
    <property type="protein sequence ID" value="PIS06797.1"/>
    <property type="molecule type" value="Genomic_DNA"/>
</dbReference>
<dbReference type="SUPFAM" id="SSF51735">
    <property type="entry name" value="NAD(P)-binding Rossmann-fold domains"/>
    <property type="match status" value="1"/>
</dbReference>
<feature type="binding site" evidence="5">
    <location>
        <position position="64"/>
    </location>
    <ligand>
        <name>substrate</name>
    </ligand>
</feature>
<evidence type="ECO:0000256" key="1">
    <source>
        <dbReference type="ARBA" id="ARBA00006382"/>
    </source>
</evidence>
<dbReference type="GO" id="GO:0000166">
    <property type="term" value="F:nucleotide binding"/>
    <property type="evidence" value="ECO:0007669"/>
    <property type="project" value="UniProtKB-KW"/>
</dbReference>
<comment type="similarity">
    <text evidence="1 3 7">Belongs to the Glu/Leu/Phe/Val dehydrogenases family.</text>
</comment>
<name>A0A2M6R8H1_9BACT</name>
<evidence type="ECO:0000256" key="6">
    <source>
        <dbReference type="PIRSR" id="PIRSR000185-3"/>
    </source>
</evidence>
<dbReference type="Gene3D" id="3.40.50.10860">
    <property type="entry name" value="Leucine Dehydrogenase, chain A, domain 1"/>
    <property type="match status" value="1"/>
</dbReference>
<proteinExistence type="inferred from homology"/>